<proteinExistence type="predicted"/>
<name>A0ABD3ASJ4_9GENT</name>
<organism evidence="1 2">
    <name type="scientific">Cinchona calisaya</name>
    <dbReference type="NCBI Taxonomy" id="153742"/>
    <lineage>
        <taxon>Eukaryota</taxon>
        <taxon>Viridiplantae</taxon>
        <taxon>Streptophyta</taxon>
        <taxon>Embryophyta</taxon>
        <taxon>Tracheophyta</taxon>
        <taxon>Spermatophyta</taxon>
        <taxon>Magnoliopsida</taxon>
        <taxon>eudicotyledons</taxon>
        <taxon>Gunneridae</taxon>
        <taxon>Pentapetalae</taxon>
        <taxon>asterids</taxon>
        <taxon>lamiids</taxon>
        <taxon>Gentianales</taxon>
        <taxon>Rubiaceae</taxon>
        <taxon>Cinchonoideae</taxon>
        <taxon>Cinchoneae</taxon>
        <taxon>Cinchona</taxon>
    </lineage>
</organism>
<dbReference type="AlphaFoldDB" id="A0ABD3ASJ4"/>
<comment type="caution">
    <text evidence="1">The sequence shown here is derived from an EMBL/GenBank/DDBJ whole genome shotgun (WGS) entry which is preliminary data.</text>
</comment>
<reference evidence="1 2" key="1">
    <citation type="submission" date="2024-11" db="EMBL/GenBank/DDBJ databases">
        <title>A near-complete genome assembly of Cinchona calisaya.</title>
        <authorList>
            <person name="Lian D.C."/>
            <person name="Zhao X.W."/>
            <person name="Wei L."/>
        </authorList>
    </citation>
    <scope>NUCLEOTIDE SEQUENCE [LARGE SCALE GENOMIC DNA]</scope>
    <source>
        <tissue evidence="1">Nenye</tissue>
    </source>
</reference>
<keyword evidence="2" id="KW-1185">Reference proteome</keyword>
<gene>
    <name evidence="1" type="ORF">ACH5RR_002640</name>
</gene>
<evidence type="ECO:0000313" key="2">
    <source>
        <dbReference type="Proteomes" id="UP001630127"/>
    </source>
</evidence>
<dbReference type="EMBL" id="JBJUIK010000002">
    <property type="protein sequence ID" value="KAL3534179.1"/>
    <property type="molecule type" value="Genomic_DNA"/>
</dbReference>
<dbReference type="Proteomes" id="UP001630127">
    <property type="component" value="Unassembled WGS sequence"/>
</dbReference>
<protein>
    <submittedName>
        <fullName evidence="1">Uncharacterized protein</fullName>
    </submittedName>
</protein>
<sequence>MKLGLVLPETCLTFYEPKALQIHIVGTEEADEFYEDNYDSLSPKESVDTPNSSWLLSLSQLEEQEKSTYENILQFDEEDPNFDKTSILSVSCANHSDKAALLDKETILTVETSRCVGDAETTGHTKNQKCLCMYRVSFDNVKSERNETHLAKPKTEIKVDMVDHTVQPNKDGNEVMHQAPGDMALLNTLATNGIDESKNEWENLSQQRADALES</sequence>
<accession>A0ABD3ASJ4</accession>
<evidence type="ECO:0000313" key="1">
    <source>
        <dbReference type="EMBL" id="KAL3534179.1"/>
    </source>
</evidence>